<accession>A0A1I4QQZ3</accession>
<dbReference type="InterPro" id="IPR035965">
    <property type="entry name" value="PAS-like_dom_sf"/>
</dbReference>
<evidence type="ECO:0000256" key="6">
    <source>
        <dbReference type="ARBA" id="ARBA00022679"/>
    </source>
</evidence>
<dbReference type="CDD" id="cd16922">
    <property type="entry name" value="HATPase_EvgS-ArcB-TorS-like"/>
    <property type="match status" value="1"/>
</dbReference>
<dbReference type="PROSITE" id="PS50110">
    <property type="entry name" value="RESPONSE_REGULATORY"/>
    <property type="match status" value="1"/>
</dbReference>
<dbReference type="EC" id="2.7.13.3" evidence="3"/>
<feature type="domain" description="Histidine kinase" evidence="15">
    <location>
        <begin position="525"/>
        <end position="740"/>
    </location>
</feature>
<evidence type="ECO:0000259" key="18">
    <source>
        <dbReference type="PROSITE" id="PS50113"/>
    </source>
</evidence>
<dbReference type="GO" id="GO:0005886">
    <property type="term" value="C:plasma membrane"/>
    <property type="evidence" value="ECO:0007669"/>
    <property type="project" value="UniProtKB-SubCell"/>
</dbReference>
<feature type="domain" description="PAC" evidence="18">
    <location>
        <begin position="140"/>
        <end position="192"/>
    </location>
</feature>
<dbReference type="InterPro" id="IPR004358">
    <property type="entry name" value="Sig_transdc_His_kin-like_C"/>
</dbReference>
<dbReference type="EMBL" id="FOUO01000005">
    <property type="protein sequence ID" value="SFM42494.1"/>
    <property type="molecule type" value="Genomic_DNA"/>
</dbReference>
<dbReference type="GO" id="GO:0005524">
    <property type="term" value="F:ATP binding"/>
    <property type="evidence" value="ECO:0007669"/>
    <property type="project" value="UniProtKB-KW"/>
</dbReference>
<evidence type="ECO:0000256" key="12">
    <source>
        <dbReference type="PROSITE-ProRule" id="PRU00169"/>
    </source>
</evidence>
<dbReference type="Pfam" id="PF02518">
    <property type="entry name" value="HATPase_c"/>
    <property type="match status" value="1"/>
</dbReference>
<evidence type="ECO:0000313" key="19">
    <source>
        <dbReference type="EMBL" id="SFM42494.1"/>
    </source>
</evidence>
<feature type="domain" description="PAS" evidence="17">
    <location>
        <begin position="83"/>
        <end position="134"/>
    </location>
</feature>
<evidence type="ECO:0000256" key="14">
    <source>
        <dbReference type="SAM" id="MobiDB-lite"/>
    </source>
</evidence>
<feature type="compositionally biased region" description="Low complexity" evidence="14">
    <location>
        <begin position="740"/>
        <end position="757"/>
    </location>
</feature>
<dbReference type="RefSeq" id="WP_177217586.1">
    <property type="nucleotide sequence ID" value="NZ_FOUO01000005.1"/>
</dbReference>
<evidence type="ECO:0000256" key="1">
    <source>
        <dbReference type="ARBA" id="ARBA00000085"/>
    </source>
</evidence>
<dbReference type="PROSITE" id="PS50112">
    <property type="entry name" value="PAS"/>
    <property type="match status" value="1"/>
</dbReference>
<feature type="domain" description="PAC" evidence="18">
    <location>
        <begin position="453"/>
        <end position="507"/>
    </location>
</feature>
<dbReference type="SMART" id="SM00086">
    <property type="entry name" value="PAC"/>
    <property type="match status" value="1"/>
</dbReference>
<keyword evidence="4" id="KW-1003">Cell membrane</keyword>
<dbReference type="InterPro" id="IPR011006">
    <property type="entry name" value="CheY-like_superfamily"/>
</dbReference>
<dbReference type="Gene3D" id="3.30.450.40">
    <property type="match status" value="1"/>
</dbReference>
<gene>
    <name evidence="19" type="ORF">SAMN05421721_10584</name>
</gene>
<dbReference type="PANTHER" id="PTHR43047">
    <property type="entry name" value="TWO-COMPONENT HISTIDINE PROTEIN KINASE"/>
    <property type="match status" value="1"/>
</dbReference>
<evidence type="ECO:0000259" key="16">
    <source>
        <dbReference type="PROSITE" id="PS50110"/>
    </source>
</evidence>
<dbReference type="SUPFAM" id="SSF52172">
    <property type="entry name" value="CheY-like"/>
    <property type="match status" value="1"/>
</dbReference>
<dbReference type="GO" id="GO:0000155">
    <property type="term" value="F:phosphorelay sensor kinase activity"/>
    <property type="evidence" value="ECO:0007669"/>
    <property type="project" value="InterPro"/>
</dbReference>
<dbReference type="CDD" id="cd00130">
    <property type="entry name" value="PAS"/>
    <property type="match status" value="1"/>
</dbReference>
<dbReference type="Proteomes" id="UP000199556">
    <property type="component" value="Unassembled WGS sequence"/>
</dbReference>
<dbReference type="Pfam" id="PF13185">
    <property type="entry name" value="GAF_2"/>
    <property type="match status" value="1"/>
</dbReference>
<dbReference type="PRINTS" id="PR00344">
    <property type="entry name" value="BCTRLSENSOR"/>
</dbReference>
<dbReference type="AlphaFoldDB" id="A0A1I4QQZ3"/>
<dbReference type="Gene3D" id="1.10.287.130">
    <property type="match status" value="1"/>
</dbReference>
<feature type="coiled-coil region" evidence="13">
    <location>
        <begin position="495"/>
        <end position="525"/>
    </location>
</feature>
<dbReference type="CDD" id="cd00082">
    <property type="entry name" value="HisKA"/>
    <property type="match status" value="1"/>
</dbReference>
<keyword evidence="8" id="KW-0418">Kinase</keyword>
<dbReference type="PROSITE" id="PS50109">
    <property type="entry name" value="HIS_KIN"/>
    <property type="match status" value="1"/>
</dbReference>
<dbReference type="PROSITE" id="PS50113">
    <property type="entry name" value="PAC"/>
    <property type="match status" value="2"/>
</dbReference>
<dbReference type="InterPro" id="IPR036890">
    <property type="entry name" value="HATPase_C_sf"/>
</dbReference>
<keyword evidence="13" id="KW-0175">Coiled coil</keyword>
<dbReference type="InterPro" id="IPR005467">
    <property type="entry name" value="His_kinase_dom"/>
</dbReference>
<keyword evidence="11" id="KW-0472">Membrane</keyword>
<evidence type="ECO:0000256" key="7">
    <source>
        <dbReference type="ARBA" id="ARBA00022741"/>
    </source>
</evidence>
<evidence type="ECO:0000259" key="15">
    <source>
        <dbReference type="PROSITE" id="PS50109"/>
    </source>
</evidence>
<dbReference type="PANTHER" id="PTHR43047:SF72">
    <property type="entry name" value="OSMOSENSING HISTIDINE PROTEIN KINASE SLN1"/>
    <property type="match status" value="1"/>
</dbReference>
<dbReference type="Gene3D" id="3.30.450.20">
    <property type="entry name" value="PAS domain"/>
    <property type="match status" value="2"/>
</dbReference>
<evidence type="ECO:0000256" key="13">
    <source>
        <dbReference type="SAM" id="Coils"/>
    </source>
</evidence>
<dbReference type="GO" id="GO:0009927">
    <property type="term" value="F:histidine phosphotransfer kinase activity"/>
    <property type="evidence" value="ECO:0007669"/>
    <property type="project" value="TreeGrafter"/>
</dbReference>
<keyword evidence="6" id="KW-0808">Transferase</keyword>
<dbReference type="FunFam" id="3.30.565.10:FF:000023">
    <property type="entry name" value="PAS domain-containing sensor histidine kinase"/>
    <property type="match status" value="1"/>
</dbReference>
<dbReference type="SUPFAM" id="SSF55874">
    <property type="entry name" value="ATPase domain of HSP90 chaperone/DNA topoisomerase II/histidine kinase"/>
    <property type="match status" value="1"/>
</dbReference>
<dbReference type="InterPro" id="IPR036097">
    <property type="entry name" value="HisK_dim/P_sf"/>
</dbReference>
<dbReference type="InterPro" id="IPR029016">
    <property type="entry name" value="GAF-like_dom_sf"/>
</dbReference>
<proteinExistence type="predicted"/>
<evidence type="ECO:0000256" key="2">
    <source>
        <dbReference type="ARBA" id="ARBA00004236"/>
    </source>
</evidence>
<evidence type="ECO:0000259" key="17">
    <source>
        <dbReference type="PROSITE" id="PS50112"/>
    </source>
</evidence>
<comment type="subcellular location">
    <subcellularLocation>
        <location evidence="2">Cell membrane</location>
    </subcellularLocation>
</comment>
<dbReference type="Pfam" id="PF13188">
    <property type="entry name" value="PAS_8"/>
    <property type="match status" value="1"/>
</dbReference>
<dbReference type="InterPro" id="IPR003594">
    <property type="entry name" value="HATPase_dom"/>
</dbReference>
<dbReference type="Pfam" id="PF00072">
    <property type="entry name" value="Response_reg"/>
    <property type="match status" value="1"/>
</dbReference>
<dbReference type="SUPFAM" id="SSF47384">
    <property type="entry name" value="Homodimeric domain of signal transducing histidine kinase"/>
    <property type="match status" value="1"/>
</dbReference>
<dbReference type="Pfam" id="PF08447">
    <property type="entry name" value="PAS_3"/>
    <property type="match status" value="1"/>
</dbReference>
<evidence type="ECO:0000256" key="5">
    <source>
        <dbReference type="ARBA" id="ARBA00022553"/>
    </source>
</evidence>
<dbReference type="InterPro" id="IPR001610">
    <property type="entry name" value="PAC"/>
</dbReference>
<dbReference type="SUPFAM" id="SSF55781">
    <property type="entry name" value="GAF domain-like"/>
    <property type="match status" value="1"/>
</dbReference>
<evidence type="ECO:0000256" key="8">
    <source>
        <dbReference type="ARBA" id="ARBA00022777"/>
    </source>
</evidence>
<dbReference type="Pfam" id="PF00512">
    <property type="entry name" value="HisKA"/>
    <property type="match status" value="1"/>
</dbReference>
<dbReference type="InterPro" id="IPR003018">
    <property type="entry name" value="GAF"/>
</dbReference>
<evidence type="ECO:0000256" key="11">
    <source>
        <dbReference type="ARBA" id="ARBA00023136"/>
    </source>
</evidence>
<name>A0A1I4QQZ3_ECTMO</name>
<evidence type="ECO:0000256" key="9">
    <source>
        <dbReference type="ARBA" id="ARBA00022840"/>
    </source>
</evidence>
<dbReference type="InterPro" id="IPR001789">
    <property type="entry name" value="Sig_transdc_resp-reg_receiver"/>
</dbReference>
<protein>
    <recommendedName>
        <fullName evidence="3">histidine kinase</fullName>
        <ecNumber evidence="3">2.7.13.3</ecNumber>
    </recommendedName>
</protein>
<dbReference type="SMART" id="SM00448">
    <property type="entry name" value="REC"/>
    <property type="match status" value="1"/>
</dbReference>
<dbReference type="SMART" id="SM00065">
    <property type="entry name" value="GAF"/>
    <property type="match status" value="1"/>
</dbReference>
<dbReference type="SMART" id="SM00388">
    <property type="entry name" value="HisKA"/>
    <property type="match status" value="1"/>
</dbReference>
<feature type="region of interest" description="Disordered" evidence="14">
    <location>
        <begin position="740"/>
        <end position="762"/>
    </location>
</feature>
<comment type="catalytic activity">
    <reaction evidence="1">
        <text>ATP + protein L-histidine = ADP + protein N-phospho-L-histidine.</text>
        <dbReference type="EC" id="2.7.13.3"/>
    </reaction>
</comment>
<dbReference type="STRING" id="195064.SAMN05421721_10584"/>
<dbReference type="SMART" id="SM00091">
    <property type="entry name" value="PAS"/>
    <property type="match status" value="2"/>
</dbReference>
<evidence type="ECO:0000256" key="4">
    <source>
        <dbReference type="ARBA" id="ARBA00022475"/>
    </source>
</evidence>
<feature type="coiled-coil region" evidence="13">
    <location>
        <begin position="31"/>
        <end position="65"/>
    </location>
</feature>
<sequence>MPDNQTPKDDVPARALRALREGDHRQTEQLLQEIQARWQESETETERLRRQLDAARERLQQVELRYRVAAHHSPDWEYWFGPDRRYVYVSPGCEAISGHPPEAFIENPDLMATLVHPEDRPLWLRHLEKAVHSESAHEHEALELRLHRPDGGIRWIEHQCRPVLGEDGRYLGRRGVNRDITARKAAEARLQQMTRLYVTRSQVNQAITRIEDETRLLRQAARIIVEQGGFDVCIISLRRNGNAPLSPTAVHGLDPEQARGLPLDAVWEVIRAHPWDFIRERPLLCGDAEDPKIPAAWREQARRLHLRNCGHFPLFRGDKLLGMASFLSRQGEYFTPEVLQLVKGIVEDISYALFQMQMNRRRKAVEAAAHERETRALQFTQAIIDSLRSSICVLDPEGRIITVNRSWSEYARRYKPHWDRFGEGENYLTACETLEGAGGGEARGVAEGIRRVLRREIELFEGEFPLGGAVFLVRAAPLKSGPEEGHRLVVSHMDITAMKRAEAELRQAKEEAERASQAKSEFLSSMSHELRTPMNAVLGFAQLLETDPDLGPLQTENVHEILKGGHHLLDLINEVLDLASVESGRVELSIEDIPLGELLEECLTLVTPLADRRGIRIDPGPETDLAARADRIRLKQVLINLLSNAIKYNRDQGQVTLQMEATDDRVEIAVTDTGKGIPQERIHDLFEPFSRLEDGNSGVEGTGIGLAISLRLVEIMDGEIAVESTCGVGSTFRVRLPRGTTEARSTHRTATTTAPPTQGDGDTHTVLHIDDNPANLRLVSQILARRPQVTLLSAPDPRLGLELAMAHRPELILLDINMPEQDGYQVLSRLRADPSTASIPVVALTAFATHRDMERGRDAGFDAYLTKPLEVGRFLEVLDGILMDR</sequence>
<feature type="modified residue" description="4-aspartylphosphate" evidence="12">
    <location>
        <position position="815"/>
    </location>
</feature>
<dbReference type="SMART" id="SM00387">
    <property type="entry name" value="HATPase_c"/>
    <property type="match status" value="1"/>
</dbReference>
<keyword evidence="9" id="KW-0067">ATP-binding</keyword>
<dbReference type="Gene3D" id="3.30.565.10">
    <property type="entry name" value="Histidine kinase-like ATPase, C-terminal domain"/>
    <property type="match status" value="1"/>
</dbReference>
<reference evidence="19 20" key="1">
    <citation type="submission" date="2016-10" db="EMBL/GenBank/DDBJ databases">
        <authorList>
            <person name="de Groot N.N."/>
        </authorList>
    </citation>
    <scope>NUCLEOTIDE SEQUENCE [LARGE SCALE GENOMIC DNA]</scope>
    <source>
        <strain evidence="19 20">DSM 4180</strain>
    </source>
</reference>
<keyword evidence="5 12" id="KW-0597">Phosphoprotein</keyword>
<dbReference type="Gene3D" id="3.40.50.2300">
    <property type="match status" value="1"/>
</dbReference>
<dbReference type="InterPro" id="IPR013655">
    <property type="entry name" value="PAS_fold_3"/>
</dbReference>
<keyword evidence="7" id="KW-0547">Nucleotide-binding</keyword>
<evidence type="ECO:0000256" key="10">
    <source>
        <dbReference type="ARBA" id="ARBA00023012"/>
    </source>
</evidence>
<keyword evidence="20" id="KW-1185">Reference proteome</keyword>
<organism evidence="19 20">
    <name type="scientific">Ectothiorhodospira mobilis</name>
    <dbReference type="NCBI Taxonomy" id="195064"/>
    <lineage>
        <taxon>Bacteria</taxon>
        <taxon>Pseudomonadati</taxon>
        <taxon>Pseudomonadota</taxon>
        <taxon>Gammaproteobacteria</taxon>
        <taxon>Chromatiales</taxon>
        <taxon>Ectothiorhodospiraceae</taxon>
        <taxon>Ectothiorhodospira</taxon>
    </lineage>
</organism>
<dbReference type="InterPro" id="IPR000014">
    <property type="entry name" value="PAS"/>
</dbReference>
<dbReference type="InterPro" id="IPR003661">
    <property type="entry name" value="HisK_dim/P_dom"/>
</dbReference>
<feature type="domain" description="Response regulatory" evidence="16">
    <location>
        <begin position="765"/>
        <end position="882"/>
    </location>
</feature>
<dbReference type="InterPro" id="IPR000700">
    <property type="entry name" value="PAS-assoc_C"/>
</dbReference>
<dbReference type="SUPFAM" id="SSF55785">
    <property type="entry name" value="PYP-like sensor domain (PAS domain)"/>
    <property type="match status" value="2"/>
</dbReference>
<evidence type="ECO:0000313" key="20">
    <source>
        <dbReference type="Proteomes" id="UP000199556"/>
    </source>
</evidence>
<dbReference type="NCBIfam" id="TIGR00229">
    <property type="entry name" value="sensory_box"/>
    <property type="match status" value="1"/>
</dbReference>
<evidence type="ECO:0000256" key="3">
    <source>
        <dbReference type="ARBA" id="ARBA00012438"/>
    </source>
</evidence>
<keyword evidence="10" id="KW-0902">Two-component regulatory system</keyword>